<dbReference type="EMBL" id="JPGY02000001">
    <property type="protein sequence ID" value="KRU13969.1"/>
    <property type="molecule type" value="Genomic_DNA"/>
</dbReference>
<reference evidence="4" key="2">
    <citation type="submission" date="2015-10" db="EMBL/GenBank/DDBJ databases">
        <title>Improved Draft Genome Sequence of Clostridium pasteurianum Strain ATCC 6013 (DSM 525) Using a Hybrid Next-Generation Sequencing Approach.</title>
        <authorList>
            <person name="Pyne M.E."/>
            <person name="Utturkar S.M."/>
            <person name="Brown S.D."/>
            <person name="Moo-Young M."/>
            <person name="Chung D.A."/>
            <person name="Chou P.C."/>
        </authorList>
    </citation>
    <scope>NUCLEOTIDE SEQUENCE</scope>
    <source>
        <strain evidence="4">ATCC 6013</strain>
    </source>
</reference>
<gene>
    <name evidence="3" type="ORF">CLPA_c39880</name>
    <name evidence="4" type="ORF">CP6013_03225</name>
</gene>
<reference evidence="3 6" key="1">
    <citation type="journal article" date="2015" name="Genome Announc.">
        <title>Complete Genome Sequence of the Nitrogen-Fixing and Solvent-Producing Clostridium pasteurianum DSM 525.</title>
        <authorList>
            <person name="Poehlein A."/>
            <person name="Grosse-Honebrink A."/>
            <person name="Zhang Y."/>
            <person name="Minton N.P."/>
            <person name="Daniel R."/>
        </authorList>
    </citation>
    <scope>NUCLEOTIDE SEQUENCE [LARGE SCALE GENOMIC DNA]</scope>
    <source>
        <strain evidence="3">DSM 525</strain>
        <strain evidence="6">DSM 525 / ATCC 6013</strain>
    </source>
</reference>
<sequence>MDQNKFEILKNELYEEVQIGIDSSTEFEKRFLQLIAMCNLSLMTGDENFFGLFFIQIKRKINFKLSTALETKLSGAYFTAYFNPTIFLECTLREMQALIKHEIYHIMSKHYIRAKKLKNKYSELAINLAMDVSINQYLMYLPPWSAQLENVKLAYNIELEEDKTMEQYAQKIQKGIDKKIKKQEEFEKDFLKLHEIWNDMDDDITLGQIDEIIKKTANNAYKEKVPESIDVLMKALNRTSEIAWKDYLKNIIGTLPSGHKKTVTRKDRRQPNRLDIRGKLSNRIVKILIAIDISGSMTDREIEQSMIEIFSIVKNYPFDISIIECDEEIRRIYKVKNIKDIKEKINTKGGTKFSPVFQYIYDKRLRDYVVIFFTDGVGEKELIVKSYNYKTIWVLTGINEELSLENPMGIIFRLNSSVEKKERANGYDLIRDAMKDIRSEWAK</sequence>
<dbReference type="Proteomes" id="UP000030905">
    <property type="component" value="Chromosome"/>
</dbReference>
<feature type="domain" description="Putative metallopeptidase" evidence="2">
    <location>
        <begin position="79"/>
        <end position="153"/>
    </location>
</feature>
<dbReference type="KEGG" id="cpae:CPAST_c39880"/>
<accession>A0A0H3JAZ7</accession>
<dbReference type="PATRIC" id="fig|1262449.3.peg.2142"/>
<evidence type="ECO:0000259" key="2">
    <source>
        <dbReference type="Pfam" id="PF13203"/>
    </source>
</evidence>
<dbReference type="eggNOG" id="COG3864">
    <property type="taxonomic scope" value="Bacteria"/>
</dbReference>
<evidence type="ECO:0000259" key="1">
    <source>
        <dbReference type="Pfam" id="PF09967"/>
    </source>
</evidence>
<dbReference type="SUPFAM" id="SSF53300">
    <property type="entry name" value="vWA-like"/>
    <property type="match status" value="1"/>
</dbReference>
<protein>
    <recommendedName>
        <fullName evidence="7">Metal-dependent peptidase</fullName>
    </recommendedName>
</protein>
<dbReference type="Proteomes" id="UP000028042">
    <property type="component" value="Unassembled WGS sequence"/>
</dbReference>
<dbReference type="AlphaFoldDB" id="A0A0H3JAZ7"/>
<name>A0A0H3JAZ7_CLOPA</name>
<feature type="domain" description="VWA-like" evidence="1">
    <location>
        <begin position="288"/>
        <end position="413"/>
    </location>
</feature>
<dbReference type="InterPro" id="IPR025154">
    <property type="entry name" value="Put_metallopeptidase_dom"/>
</dbReference>
<proteinExistence type="predicted"/>
<evidence type="ECO:0000313" key="4">
    <source>
        <dbReference type="EMBL" id="KRU13969.1"/>
    </source>
</evidence>
<organism evidence="3 6">
    <name type="scientific">Clostridium pasteurianum DSM 525 = ATCC 6013</name>
    <dbReference type="NCBI Taxonomy" id="1262449"/>
    <lineage>
        <taxon>Bacteria</taxon>
        <taxon>Bacillati</taxon>
        <taxon>Bacillota</taxon>
        <taxon>Clostridia</taxon>
        <taxon>Eubacteriales</taxon>
        <taxon>Clostridiaceae</taxon>
        <taxon>Clostridium</taxon>
    </lineage>
</organism>
<evidence type="ECO:0000313" key="6">
    <source>
        <dbReference type="Proteomes" id="UP000030905"/>
    </source>
</evidence>
<reference evidence="4 5" key="3">
    <citation type="journal article" name="Genome Announc.">
        <title>Improved Draft Genome Sequence of Clostridium pasteurianum Strain ATCC 6013 (DSM 525) Using a Hybrid Next-Generation Sequencing Approach.</title>
        <authorList>
            <person name="Pyne M.E."/>
            <person name="Utturkar S."/>
            <person name="Brown S.D."/>
            <person name="Moo-Young M."/>
            <person name="Chung D.A."/>
            <person name="Chou C.P."/>
        </authorList>
    </citation>
    <scope>NUCLEOTIDE SEQUENCE [LARGE SCALE GENOMIC DNA]</scope>
    <source>
        <strain evidence="4 5">ATCC 6013</strain>
    </source>
</reference>
<dbReference type="EMBL" id="CP009268">
    <property type="protein sequence ID" value="AJA54006.1"/>
    <property type="molecule type" value="Genomic_DNA"/>
</dbReference>
<dbReference type="GeneID" id="93076067"/>
<keyword evidence="6" id="KW-1185">Reference proteome</keyword>
<evidence type="ECO:0000313" key="5">
    <source>
        <dbReference type="Proteomes" id="UP000028042"/>
    </source>
</evidence>
<dbReference type="Pfam" id="PF13203">
    <property type="entry name" value="DUF2201_N"/>
    <property type="match status" value="1"/>
</dbReference>
<dbReference type="PANTHER" id="PTHR38730">
    <property type="entry name" value="SLL7028 PROTEIN"/>
    <property type="match status" value="1"/>
</dbReference>
<evidence type="ECO:0008006" key="7">
    <source>
        <dbReference type="Google" id="ProtNLM"/>
    </source>
</evidence>
<dbReference type="Pfam" id="PF09967">
    <property type="entry name" value="DUF2201"/>
    <property type="match status" value="1"/>
</dbReference>
<dbReference type="InterPro" id="IPR018698">
    <property type="entry name" value="VWA-like_dom"/>
</dbReference>
<dbReference type="RefSeq" id="WP_003445042.1">
    <property type="nucleotide sequence ID" value="NZ_ANZB01000006.1"/>
</dbReference>
<dbReference type="PANTHER" id="PTHR38730:SF1">
    <property type="entry name" value="SLL7028 PROTEIN"/>
    <property type="match status" value="1"/>
</dbReference>
<evidence type="ECO:0000313" key="3">
    <source>
        <dbReference type="EMBL" id="AJA54006.1"/>
    </source>
</evidence>
<dbReference type="KEGG" id="cpat:CLPA_c39880"/>
<dbReference type="InterPro" id="IPR036465">
    <property type="entry name" value="vWFA_dom_sf"/>
</dbReference>